<organism evidence="10 11">
    <name type="scientific">Phytohabitans kaempferiae</name>
    <dbReference type="NCBI Taxonomy" id="1620943"/>
    <lineage>
        <taxon>Bacteria</taxon>
        <taxon>Bacillati</taxon>
        <taxon>Actinomycetota</taxon>
        <taxon>Actinomycetes</taxon>
        <taxon>Micromonosporales</taxon>
        <taxon>Micromonosporaceae</taxon>
    </lineage>
</organism>
<feature type="transmembrane region" description="Helical" evidence="9">
    <location>
        <begin position="30"/>
        <end position="50"/>
    </location>
</feature>
<evidence type="ECO:0000313" key="10">
    <source>
        <dbReference type="EMBL" id="MFC0527957.1"/>
    </source>
</evidence>
<dbReference type="PANTHER" id="PTHR30472">
    <property type="entry name" value="FERRIC ENTEROBACTIN TRANSPORT SYSTEM PERMEASE PROTEIN"/>
    <property type="match status" value="1"/>
</dbReference>
<feature type="compositionally biased region" description="Low complexity" evidence="8">
    <location>
        <begin position="8"/>
        <end position="21"/>
    </location>
</feature>
<feature type="transmembrane region" description="Helical" evidence="9">
    <location>
        <begin position="302"/>
        <end position="324"/>
    </location>
</feature>
<dbReference type="PANTHER" id="PTHR30472:SF1">
    <property type="entry name" value="FE(3+) DICITRATE TRANSPORT SYSTEM PERMEASE PROTEIN FECC-RELATED"/>
    <property type="match status" value="1"/>
</dbReference>
<evidence type="ECO:0000256" key="3">
    <source>
        <dbReference type="ARBA" id="ARBA00022448"/>
    </source>
</evidence>
<comment type="similarity">
    <text evidence="2">Belongs to the binding-protein-dependent transport system permease family. FecCD subfamily.</text>
</comment>
<keyword evidence="4" id="KW-1003">Cell membrane</keyword>
<evidence type="ECO:0000256" key="6">
    <source>
        <dbReference type="ARBA" id="ARBA00022989"/>
    </source>
</evidence>
<feature type="transmembrane region" description="Helical" evidence="9">
    <location>
        <begin position="117"/>
        <end position="135"/>
    </location>
</feature>
<evidence type="ECO:0000313" key="11">
    <source>
        <dbReference type="Proteomes" id="UP001589867"/>
    </source>
</evidence>
<dbReference type="Pfam" id="PF01032">
    <property type="entry name" value="FecCD"/>
    <property type="match status" value="1"/>
</dbReference>
<feature type="transmembrane region" description="Helical" evidence="9">
    <location>
        <begin position="142"/>
        <end position="160"/>
    </location>
</feature>
<feature type="transmembrane region" description="Helical" evidence="9">
    <location>
        <begin position="212"/>
        <end position="234"/>
    </location>
</feature>
<evidence type="ECO:0000256" key="2">
    <source>
        <dbReference type="ARBA" id="ARBA00007935"/>
    </source>
</evidence>
<evidence type="ECO:0000256" key="4">
    <source>
        <dbReference type="ARBA" id="ARBA00022475"/>
    </source>
</evidence>
<dbReference type="Proteomes" id="UP001589867">
    <property type="component" value="Unassembled WGS sequence"/>
</dbReference>
<dbReference type="EMBL" id="JBHLUH010000012">
    <property type="protein sequence ID" value="MFC0527957.1"/>
    <property type="molecule type" value="Genomic_DNA"/>
</dbReference>
<protein>
    <submittedName>
        <fullName evidence="10">FecCD family ABC transporter permease</fullName>
    </submittedName>
</protein>
<dbReference type="CDD" id="cd06550">
    <property type="entry name" value="TM_ABC_iron-siderophores_like"/>
    <property type="match status" value="1"/>
</dbReference>
<sequence>MSRRDPVTATAAPPATGAPAASVRSRPTLAWGLLAAGAVLVAVALLSVAVGSKSIPIGTVFDALRHYDPTVDDHVVIRDLRVPRTLLGLVVGASLGLAGALIQALTRNPLADPGILGINEGAGVGVLVAIGILGLTSPWAYVWFAFAGAAVSATLVYAVGARGREGASPVRLVLTGIAFTYVLHAIGRAIMLTDTGTFDRWRNWMVGSLASADPGVIVGVLPFVAAGVLIGLALTPSLNALALGEEAGQALGVHRGRTRALGAVAVTLLCGAATAAAGPIAFVGLMVPYAARMITGPDYRWLVPYSLVLAPILLLGADVVGRVLARPSEVGVGVVTAVVGAPLLIALVRRRGKLPRL</sequence>
<feature type="transmembrane region" description="Helical" evidence="9">
    <location>
        <begin position="330"/>
        <end position="348"/>
    </location>
</feature>
<comment type="caution">
    <text evidence="10">The sequence shown here is derived from an EMBL/GenBank/DDBJ whole genome shotgun (WGS) entry which is preliminary data.</text>
</comment>
<feature type="region of interest" description="Disordered" evidence="8">
    <location>
        <begin position="1"/>
        <end position="21"/>
    </location>
</feature>
<evidence type="ECO:0000256" key="1">
    <source>
        <dbReference type="ARBA" id="ARBA00004651"/>
    </source>
</evidence>
<proteinExistence type="inferred from homology"/>
<evidence type="ECO:0000256" key="9">
    <source>
        <dbReference type="SAM" id="Phobius"/>
    </source>
</evidence>
<evidence type="ECO:0000256" key="7">
    <source>
        <dbReference type="ARBA" id="ARBA00023136"/>
    </source>
</evidence>
<gene>
    <name evidence="10" type="ORF">ACFFIA_09815</name>
</gene>
<dbReference type="InterPro" id="IPR000522">
    <property type="entry name" value="ABC_transptr_permease_BtuC"/>
</dbReference>
<keyword evidence="6 9" id="KW-1133">Transmembrane helix</keyword>
<keyword evidence="5 9" id="KW-0812">Transmembrane</keyword>
<dbReference type="InterPro" id="IPR037294">
    <property type="entry name" value="ABC_BtuC-like"/>
</dbReference>
<accession>A0ABV6M093</accession>
<reference evidence="10 11" key="1">
    <citation type="submission" date="2024-09" db="EMBL/GenBank/DDBJ databases">
        <authorList>
            <person name="Sun Q."/>
            <person name="Mori K."/>
        </authorList>
    </citation>
    <scope>NUCLEOTIDE SEQUENCE [LARGE SCALE GENOMIC DNA]</scope>
    <source>
        <strain evidence="10 11">TBRC 3947</strain>
    </source>
</reference>
<dbReference type="RefSeq" id="WP_377248876.1">
    <property type="nucleotide sequence ID" value="NZ_JBHLUH010000012.1"/>
</dbReference>
<feature type="transmembrane region" description="Helical" evidence="9">
    <location>
        <begin position="172"/>
        <end position="191"/>
    </location>
</feature>
<keyword evidence="11" id="KW-1185">Reference proteome</keyword>
<evidence type="ECO:0000256" key="8">
    <source>
        <dbReference type="SAM" id="MobiDB-lite"/>
    </source>
</evidence>
<name>A0ABV6M093_9ACTN</name>
<feature type="transmembrane region" description="Helical" evidence="9">
    <location>
        <begin position="260"/>
        <end position="290"/>
    </location>
</feature>
<dbReference type="SUPFAM" id="SSF81345">
    <property type="entry name" value="ABC transporter involved in vitamin B12 uptake, BtuC"/>
    <property type="match status" value="1"/>
</dbReference>
<keyword evidence="3" id="KW-0813">Transport</keyword>
<dbReference type="Gene3D" id="1.10.3470.10">
    <property type="entry name" value="ABC transporter involved in vitamin B12 uptake, BtuC"/>
    <property type="match status" value="1"/>
</dbReference>
<keyword evidence="7 9" id="KW-0472">Membrane</keyword>
<comment type="subcellular location">
    <subcellularLocation>
        <location evidence="1">Cell membrane</location>
        <topology evidence="1">Multi-pass membrane protein</topology>
    </subcellularLocation>
</comment>
<evidence type="ECO:0000256" key="5">
    <source>
        <dbReference type="ARBA" id="ARBA00022692"/>
    </source>
</evidence>
<feature type="transmembrane region" description="Helical" evidence="9">
    <location>
        <begin position="86"/>
        <end position="105"/>
    </location>
</feature>